<evidence type="ECO:0000313" key="3">
    <source>
        <dbReference type="Proteomes" id="UP000266376"/>
    </source>
</evidence>
<dbReference type="Proteomes" id="UP000266376">
    <property type="component" value="Unassembled WGS sequence"/>
</dbReference>
<comment type="caution">
    <text evidence="2">The sequence shown here is derived from an EMBL/GenBank/DDBJ whole genome shotgun (WGS) entry which is preliminary data.</text>
</comment>
<protein>
    <recommendedName>
        <fullName evidence="1">Endonuclease GajA/Old nuclease/RecF-like AAA domain-containing protein</fullName>
    </recommendedName>
</protein>
<feature type="domain" description="Endonuclease GajA/Old nuclease/RecF-like AAA" evidence="1">
    <location>
        <begin position="2"/>
        <end position="349"/>
    </location>
</feature>
<organism evidence="2 3">
    <name type="scientific">Dorea formicigenerans</name>
    <dbReference type="NCBI Taxonomy" id="39486"/>
    <lineage>
        <taxon>Bacteria</taxon>
        <taxon>Bacillati</taxon>
        <taxon>Bacillota</taxon>
        <taxon>Clostridia</taxon>
        <taxon>Lachnospirales</taxon>
        <taxon>Lachnospiraceae</taxon>
        <taxon>Dorea</taxon>
    </lineage>
</organism>
<dbReference type="InterPro" id="IPR027417">
    <property type="entry name" value="P-loop_NTPase"/>
</dbReference>
<dbReference type="AlphaFoldDB" id="A0A395XK39"/>
<evidence type="ECO:0000313" key="2">
    <source>
        <dbReference type="EMBL" id="RGW48780.1"/>
    </source>
</evidence>
<proteinExistence type="predicted"/>
<reference evidence="2 3" key="1">
    <citation type="submission" date="2018-08" db="EMBL/GenBank/DDBJ databases">
        <title>A genome reference for cultivated species of the human gut microbiota.</title>
        <authorList>
            <person name="Zou Y."/>
            <person name="Xue W."/>
            <person name="Luo G."/>
        </authorList>
    </citation>
    <scope>NUCLEOTIDE SEQUENCE [LARGE SCALE GENOMIC DNA]</scope>
    <source>
        <strain evidence="2 3">AF12-11</strain>
    </source>
</reference>
<name>A0A395XK39_9FIRM</name>
<accession>A0A395XK39</accession>
<dbReference type="InterPro" id="IPR051396">
    <property type="entry name" value="Bact_Antivir_Def_Nuclease"/>
</dbReference>
<dbReference type="EMBL" id="QSAJ01000052">
    <property type="protein sequence ID" value="RGW48780.1"/>
    <property type="molecule type" value="Genomic_DNA"/>
</dbReference>
<dbReference type="Pfam" id="PF13175">
    <property type="entry name" value="AAA_15"/>
    <property type="match status" value="1"/>
</dbReference>
<dbReference type="SUPFAM" id="SSF52540">
    <property type="entry name" value="P-loop containing nucleoside triphosphate hydrolases"/>
    <property type="match status" value="1"/>
</dbReference>
<dbReference type="Gene3D" id="3.40.50.300">
    <property type="entry name" value="P-loop containing nucleotide triphosphate hydrolases"/>
    <property type="match status" value="1"/>
</dbReference>
<sequence length="431" mass="50426">MQKLYIKHLGPIEECEINIDEFMVCTGPQASGKSTIAKSIFFFKNIKNILFVEYKKKYLLNRHVAESRNVTVKQRFMKEVRANFLQIFGITGSLDGDMFLQYQYTEKKILKVFLEKNKEGLYEVKVDFSKDFNELFEMLENRSKEIHNHPDPILELTEREIKEFFNDKTDVVYIPAGRSMITLLSNQMNYIYSSMDDIQKRNMDYCTRSYLEKILQMKSVFTISPVEMLNDVIAMTYIKIDEERAKESISLMKQLLQGEYINKDGEERLQVSNNRYVKLNYASSGQQEVVWILNVLFYYLLNGESTYFIIEEPESHLFPNSQKLVMEFIALVCNGNGNQLFLTTHSPYILGTINNLLYADKVSKDVDESQLSRIISKNKWLNYDKVNALFVQNGKIKSCLDEEFKSIENEVIDGASEQINEDYDKMLELKD</sequence>
<dbReference type="PANTHER" id="PTHR43581">
    <property type="entry name" value="ATP/GTP PHOSPHATASE"/>
    <property type="match status" value="1"/>
</dbReference>
<dbReference type="PANTHER" id="PTHR43581:SF2">
    <property type="entry name" value="EXCINUCLEASE ATPASE SUBUNIT"/>
    <property type="match status" value="1"/>
</dbReference>
<dbReference type="InterPro" id="IPR041685">
    <property type="entry name" value="AAA_GajA/Old/RecF-like"/>
</dbReference>
<gene>
    <name evidence="2" type="ORF">DWV67_14575</name>
</gene>
<evidence type="ECO:0000259" key="1">
    <source>
        <dbReference type="Pfam" id="PF13175"/>
    </source>
</evidence>